<protein>
    <submittedName>
        <fullName evidence="2">Uncharacterized protein</fullName>
    </submittedName>
</protein>
<feature type="region of interest" description="Disordered" evidence="1">
    <location>
        <begin position="475"/>
        <end position="520"/>
    </location>
</feature>
<reference evidence="2 3" key="1">
    <citation type="journal article" date="2019" name="Mol. Biol. Evol.">
        <title>Blast fungal genomes show frequent chromosomal changes, gene gains and losses, and effector gene turnover.</title>
        <authorList>
            <person name="Gomez Luciano L.B."/>
            <person name="Jason Tsai I."/>
            <person name="Chuma I."/>
            <person name="Tosa Y."/>
            <person name="Chen Y.H."/>
            <person name="Li J.Y."/>
            <person name="Li M.Y."/>
            <person name="Jade Lu M.Y."/>
            <person name="Nakayashiki H."/>
            <person name="Li W.H."/>
        </authorList>
    </citation>
    <scope>NUCLEOTIDE SEQUENCE [LARGE SCALE GENOMIC DNA]</scope>
    <source>
        <strain evidence="2">MZ5-1-6</strain>
    </source>
</reference>
<feature type="compositionally biased region" description="Basic and acidic residues" evidence="1">
    <location>
        <begin position="486"/>
        <end position="513"/>
    </location>
</feature>
<dbReference type="AlphaFoldDB" id="A0A4V1C4Q8"/>
<gene>
    <name evidence="2" type="ORF">PoMZ_09424</name>
</gene>
<dbReference type="EMBL" id="CP034204">
    <property type="protein sequence ID" value="QBZ53735.1"/>
    <property type="molecule type" value="Genomic_DNA"/>
</dbReference>
<proteinExistence type="predicted"/>
<sequence>MTSQSQVQRSSRVDKESALSLGLTELDLHRLGDAGRAVGRNGKQVPVAGDHDAGVGGGADGELAVGADGEVLERHAALVGVDRVGDGAHAHQGELVVGGGGALDAGDGKGERVAGADGGLVQVADHGAGGGGAVGVEQVGGRQDLAVGVVDRLVALGGRALDGGDVAETAAADEDGGVGQQDGDGVVVAGLLGGGQLGPGLGGRVEHLGDEDGVGVAEDDGALHASGDDDLAVGQDDGVGEAALEGHVGDALDDGGAAGLADGGDVGAVVGVAVGVVGRAAGAQDLAAQGVEHDKDAAHGVGVVAGAGVDHGAVALGAVPVLRRRGAGLEHGPVAPGKEPGVVVLAPDALVVLGQHGLDVGALEHLPLVGAGVVDLALLAAPLTRVGAADGEHLAVGQRARRLVATRDLQVGLAREGVRVGVVDRDGVGVGSTLDQDATVGQLADAGAEHVVVRVGDLAVRRLVRGQVERAELRQARRATKGVHAPRREEHEPAGGREGRHDVGGHGDQRQGDDVGPDTLLGVADDHSLVGGLGSLAILGRLARGRRRVGAVGQELGDGVKVGIDGPDHVRGLVVVLDVADRVLLVVDGADTLVVVVAQSHARPGAADALDNLERLASVLEVGSVADGQAHVLRRLPDRLLGCAVCEARGERRGALRRGEVAAEESSSKAHGPQGSSGLLGDLESEKNGLVWCFDLSSTRVLHCK</sequence>
<dbReference type="Proteomes" id="UP000294847">
    <property type="component" value="Chromosome 1"/>
</dbReference>
<organism evidence="2 3">
    <name type="scientific">Pyricularia oryzae</name>
    <name type="common">Rice blast fungus</name>
    <name type="synonym">Magnaporthe oryzae</name>
    <dbReference type="NCBI Taxonomy" id="318829"/>
    <lineage>
        <taxon>Eukaryota</taxon>
        <taxon>Fungi</taxon>
        <taxon>Dikarya</taxon>
        <taxon>Ascomycota</taxon>
        <taxon>Pezizomycotina</taxon>
        <taxon>Sordariomycetes</taxon>
        <taxon>Sordariomycetidae</taxon>
        <taxon>Magnaporthales</taxon>
        <taxon>Pyriculariaceae</taxon>
        <taxon>Pyricularia</taxon>
    </lineage>
</organism>
<accession>A0A4V1C4Q8</accession>
<feature type="compositionally biased region" description="Basic residues" evidence="1">
    <location>
        <begin position="476"/>
        <end position="485"/>
    </location>
</feature>
<name>A0A4V1C4Q8_PYROR</name>
<evidence type="ECO:0000256" key="1">
    <source>
        <dbReference type="SAM" id="MobiDB-lite"/>
    </source>
</evidence>
<evidence type="ECO:0000313" key="2">
    <source>
        <dbReference type="EMBL" id="QBZ53735.1"/>
    </source>
</evidence>
<feature type="region of interest" description="Disordered" evidence="1">
    <location>
        <begin position="37"/>
        <end position="60"/>
    </location>
</feature>
<evidence type="ECO:0000313" key="3">
    <source>
        <dbReference type="Proteomes" id="UP000294847"/>
    </source>
</evidence>
<feature type="region of interest" description="Disordered" evidence="1">
    <location>
        <begin position="657"/>
        <end position="679"/>
    </location>
</feature>